<evidence type="ECO:0000259" key="12">
    <source>
        <dbReference type="Pfam" id="PF00005"/>
    </source>
</evidence>
<evidence type="ECO:0000256" key="2">
    <source>
        <dbReference type="ARBA" id="ARBA00022448"/>
    </source>
</evidence>
<protein>
    <submittedName>
        <fullName evidence="14">ATP-binding cassette domain-containing protein</fullName>
    </submittedName>
</protein>
<dbReference type="InterPro" id="IPR003439">
    <property type="entry name" value="ABC_transporter-like_ATP-bd"/>
</dbReference>
<evidence type="ECO:0000313" key="14">
    <source>
        <dbReference type="EMBL" id="UUT36351.1"/>
    </source>
</evidence>
<evidence type="ECO:0000256" key="4">
    <source>
        <dbReference type="ARBA" id="ARBA00022519"/>
    </source>
</evidence>
<dbReference type="InterPro" id="IPR017871">
    <property type="entry name" value="ABC_transporter-like_CS"/>
</dbReference>
<evidence type="ECO:0000256" key="6">
    <source>
        <dbReference type="ARBA" id="ARBA00022741"/>
    </source>
</evidence>
<keyword evidence="10" id="KW-0472">Membrane</keyword>
<dbReference type="InterPro" id="IPR013563">
    <property type="entry name" value="Oligopep_ABC_C"/>
</dbReference>
<keyword evidence="6" id="KW-0547">Nucleotide-binding</keyword>
<keyword evidence="9" id="KW-1278">Translocase</keyword>
<dbReference type="Pfam" id="PF00005">
    <property type="entry name" value="ABC_tran"/>
    <property type="match status" value="1"/>
</dbReference>
<dbReference type="EMBL" id="CP091139">
    <property type="protein sequence ID" value="UUT36351.1"/>
    <property type="molecule type" value="Genomic_DNA"/>
</dbReference>
<reference evidence="14" key="1">
    <citation type="submission" date="2022-01" db="EMBL/GenBank/DDBJ databases">
        <title>Microbacterium eymi and Microbacterium rhizovicinus sp. nov., isolated from the rhizospheric soil of Elymus tsukushiensis, a plant native to the Dokdo Islands, Republic of Korea.</title>
        <authorList>
            <person name="Hwang Y.J."/>
        </authorList>
    </citation>
    <scope>NUCLEOTIDE SEQUENCE</scope>
    <source>
        <strain evidence="14">KUDC0405</strain>
    </source>
</reference>
<feature type="compositionally biased region" description="Gly residues" evidence="11">
    <location>
        <begin position="117"/>
        <end position="156"/>
    </location>
</feature>
<evidence type="ECO:0000256" key="7">
    <source>
        <dbReference type="ARBA" id="ARBA00022801"/>
    </source>
</evidence>
<accession>A0ABY5NMD0</accession>
<keyword evidence="8 14" id="KW-0067">ATP-binding</keyword>
<dbReference type="SUPFAM" id="SSF52540">
    <property type="entry name" value="P-loop containing nucleoside triphosphate hydrolases"/>
    <property type="match status" value="1"/>
</dbReference>
<dbReference type="PANTHER" id="PTHR43776:SF15">
    <property type="entry name" value="GLUTATHIONE IMPORT ATP-BINDING PROTEIN GSIA"/>
    <property type="match status" value="1"/>
</dbReference>
<evidence type="ECO:0000256" key="9">
    <source>
        <dbReference type="ARBA" id="ARBA00022967"/>
    </source>
</evidence>
<dbReference type="PROSITE" id="PS00211">
    <property type="entry name" value="ABC_TRANSPORTER_1"/>
    <property type="match status" value="1"/>
</dbReference>
<dbReference type="InterPro" id="IPR050319">
    <property type="entry name" value="ABC_transp_ATP-bind"/>
</dbReference>
<comment type="subcellular location">
    <subcellularLocation>
        <location evidence="1">Cell inner membrane</location>
    </subcellularLocation>
</comment>
<dbReference type="Proteomes" id="UP001054811">
    <property type="component" value="Chromosome"/>
</dbReference>
<keyword evidence="2" id="KW-0813">Transport</keyword>
<keyword evidence="15" id="KW-1185">Reference proteome</keyword>
<name>A0ABY5NMD0_9MICO</name>
<organism evidence="14 15">
    <name type="scientific">Microbacterium elymi</name>
    <dbReference type="NCBI Taxonomy" id="2909587"/>
    <lineage>
        <taxon>Bacteria</taxon>
        <taxon>Bacillati</taxon>
        <taxon>Actinomycetota</taxon>
        <taxon>Actinomycetes</taxon>
        <taxon>Micrococcales</taxon>
        <taxon>Microbacteriaceae</taxon>
        <taxon>Microbacterium</taxon>
    </lineage>
</organism>
<evidence type="ECO:0000256" key="10">
    <source>
        <dbReference type="ARBA" id="ARBA00023136"/>
    </source>
</evidence>
<evidence type="ECO:0000259" key="13">
    <source>
        <dbReference type="Pfam" id="PF08352"/>
    </source>
</evidence>
<dbReference type="PANTHER" id="PTHR43776">
    <property type="entry name" value="TRANSPORT ATP-BINDING PROTEIN"/>
    <property type="match status" value="1"/>
</dbReference>
<evidence type="ECO:0000313" key="15">
    <source>
        <dbReference type="Proteomes" id="UP001054811"/>
    </source>
</evidence>
<keyword evidence="4" id="KW-0997">Cell inner membrane</keyword>
<proteinExistence type="predicted"/>
<gene>
    <name evidence="14" type="ORF">L2X98_25785</name>
</gene>
<feature type="region of interest" description="Disordered" evidence="11">
    <location>
        <begin position="117"/>
        <end position="158"/>
    </location>
</feature>
<dbReference type="Pfam" id="PF08352">
    <property type="entry name" value="oligo_HPY"/>
    <property type="match status" value="1"/>
</dbReference>
<evidence type="ECO:0000256" key="5">
    <source>
        <dbReference type="ARBA" id="ARBA00022737"/>
    </source>
</evidence>
<evidence type="ECO:0000256" key="3">
    <source>
        <dbReference type="ARBA" id="ARBA00022475"/>
    </source>
</evidence>
<sequence>MHTVVSRKPVFQDPYSSLDPRQRIGRTVSEPLRSLGVASGARAEELARRTLVSVGLEGDTADRYPHQFSGGQRQRIAIARALVTNPRVLLADEPVSALDMVTRVAIIDLLEELGGGRAGSGGGAEGDASGGDGGGAGGGARGGGGASGGGEAGGEGEAGRTPVTMVVVSHDLSIVARLCRRIIVLEQGRIVEQGPTASVLAAPAHPYTQRLLGSVPRLPPA</sequence>
<evidence type="ECO:0000256" key="1">
    <source>
        <dbReference type="ARBA" id="ARBA00004533"/>
    </source>
</evidence>
<keyword evidence="3" id="KW-1003">Cell membrane</keyword>
<dbReference type="Gene3D" id="3.40.50.300">
    <property type="entry name" value="P-loop containing nucleotide triphosphate hydrolases"/>
    <property type="match status" value="1"/>
</dbReference>
<feature type="domain" description="Oligopeptide/dipeptide ABC transporter C-terminal" evidence="13">
    <location>
        <begin position="191"/>
        <end position="219"/>
    </location>
</feature>
<dbReference type="InterPro" id="IPR027417">
    <property type="entry name" value="P-loop_NTPase"/>
</dbReference>
<evidence type="ECO:0000256" key="11">
    <source>
        <dbReference type="SAM" id="MobiDB-lite"/>
    </source>
</evidence>
<keyword evidence="7" id="KW-0378">Hydrolase</keyword>
<evidence type="ECO:0000256" key="8">
    <source>
        <dbReference type="ARBA" id="ARBA00022840"/>
    </source>
</evidence>
<feature type="domain" description="ABC transporter" evidence="12">
    <location>
        <begin position="10"/>
        <end position="95"/>
    </location>
</feature>
<keyword evidence="5" id="KW-0677">Repeat</keyword>
<dbReference type="GO" id="GO:0005524">
    <property type="term" value="F:ATP binding"/>
    <property type="evidence" value="ECO:0007669"/>
    <property type="project" value="UniProtKB-KW"/>
</dbReference>